<dbReference type="EMBL" id="CP019640">
    <property type="protein sequence ID" value="AQQ53075.1"/>
    <property type="molecule type" value="Genomic_DNA"/>
</dbReference>
<evidence type="ECO:0000313" key="1">
    <source>
        <dbReference type="EMBL" id="AQQ53075.1"/>
    </source>
</evidence>
<reference evidence="1 2" key="1">
    <citation type="submission" date="2017-02" db="EMBL/GenBank/DDBJ databases">
        <title>The complete genomic sequence of a novel cold adapted crude oil-degrading bacterium Planococcus qaidamina Y42.</title>
        <authorList>
            <person name="Yang R."/>
        </authorList>
    </citation>
    <scope>NUCLEOTIDE SEQUENCE [LARGE SCALE GENOMIC DNA]</scope>
    <source>
        <strain evidence="1 2">Y42</strain>
    </source>
</reference>
<dbReference type="Proteomes" id="UP000188184">
    <property type="component" value="Chromosome"/>
</dbReference>
<gene>
    <name evidence="1" type="ORF">B0X71_08195</name>
</gene>
<accession>A0A1Q2KXX5</accession>
<keyword evidence="2" id="KW-1185">Reference proteome</keyword>
<proteinExistence type="predicted"/>
<dbReference type="AlphaFoldDB" id="A0A1Q2KXX5"/>
<dbReference type="KEGG" id="pmar:B0X71_08195"/>
<dbReference type="RefSeq" id="WP_077588957.1">
    <property type="nucleotide sequence ID" value="NZ_CP019640.1"/>
</dbReference>
<evidence type="ECO:0008006" key="3">
    <source>
        <dbReference type="Google" id="ProtNLM"/>
    </source>
</evidence>
<dbReference type="OrthoDB" id="2361368at2"/>
<name>A0A1Q2KXX5_9BACL</name>
<evidence type="ECO:0000313" key="2">
    <source>
        <dbReference type="Proteomes" id="UP000188184"/>
    </source>
</evidence>
<organism evidence="1 2">
    <name type="scientific">Planococcus lenghuensis</name>
    <dbReference type="NCBI Taxonomy" id="2213202"/>
    <lineage>
        <taxon>Bacteria</taxon>
        <taxon>Bacillati</taxon>
        <taxon>Bacillota</taxon>
        <taxon>Bacilli</taxon>
        <taxon>Bacillales</taxon>
        <taxon>Caryophanaceae</taxon>
        <taxon>Planococcus</taxon>
    </lineage>
</organism>
<protein>
    <recommendedName>
        <fullName evidence="3">YneQ</fullName>
    </recommendedName>
</protein>
<sequence length="103" mass="12381">MAFGIKREELKQWKQDVAEGKIAFLTHYWLDPRFPGCDTVTKVGCCDLDRLAAWGEQYGLRREWIDDRRDDYPHFDLFGERQRMILEAEQQTRQLDKFVRKKA</sequence>